<sequence>MGILVNDVLKQLIKPVGELPKTVDTLKFGTTNMDVSGIAVTFMPTYDVLKQANRLGANLLITHEGIFHSHWDDSDIGPTKVSEDKLALIKESGMAIFRFHDYIHKYTPDGIMQGLIQSLQWEEFVDEHQPTASILTVPGMTVKDVCDYVKNKLGMEYLRVVGDPSMPCEKIGLLAGFRGGGSVAIPLFEQQNLDLVIYGEGPEWETPEYVRDAIQQGKHKALIVLGHMESEAAGMQLIATELATTFPSTPVHFIPVEPTFKVM</sequence>
<dbReference type="RefSeq" id="WP_259871533.1">
    <property type="nucleotide sequence ID" value="NZ_JAMQJZ010000008.1"/>
</dbReference>
<dbReference type="Gene3D" id="3.40.1390.30">
    <property type="entry name" value="NIF3 (NGG1p interacting factor 3)-like"/>
    <property type="match status" value="1"/>
</dbReference>
<dbReference type="InterPro" id="IPR002678">
    <property type="entry name" value="DUF34/NIF3"/>
</dbReference>
<feature type="binding site" evidence="4">
    <location>
        <position position="227"/>
    </location>
    <ligand>
        <name>a divalent metal cation</name>
        <dbReference type="ChEBI" id="CHEBI:60240"/>
        <label>1</label>
    </ligand>
</feature>
<dbReference type="GO" id="GO:0046872">
    <property type="term" value="F:metal ion binding"/>
    <property type="evidence" value="ECO:0007669"/>
    <property type="project" value="UniProtKB-KW"/>
</dbReference>
<feature type="binding site" evidence="4">
    <location>
        <position position="63"/>
    </location>
    <ligand>
        <name>a divalent metal cation</name>
        <dbReference type="ChEBI" id="CHEBI:60240"/>
        <label>1</label>
    </ligand>
</feature>
<dbReference type="EMBL" id="JAMQJZ010000008">
    <property type="protein sequence ID" value="MDC3420988.1"/>
    <property type="molecule type" value="Genomic_DNA"/>
</dbReference>
<dbReference type="Pfam" id="PF01784">
    <property type="entry name" value="DUF34_NIF3"/>
    <property type="match status" value="1"/>
</dbReference>
<keyword evidence="3 4" id="KW-0479">Metal-binding</keyword>
<feature type="binding site" evidence="4">
    <location>
        <position position="231"/>
    </location>
    <ligand>
        <name>a divalent metal cation</name>
        <dbReference type="ChEBI" id="CHEBI:60240"/>
        <label>1</label>
    </ligand>
</feature>
<dbReference type="PANTHER" id="PTHR13799">
    <property type="entry name" value="NGG1 INTERACTING FACTOR 3"/>
    <property type="match status" value="1"/>
</dbReference>
<proteinExistence type="inferred from homology"/>
<protein>
    <recommendedName>
        <fullName evidence="2">GTP cyclohydrolase 1 type 2 homolog</fullName>
    </recommendedName>
</protein>
<evidence type="ECO:0000313" key="5">
    <source>
        <dbReference type="EMBL" id="MDC3420988.1"/>
    </source>
</evidence>
<accession>A0A9X3WLE7</accession>
<comment type="caution">
    <text evidence="5">The sequence shown here is derived from an EMBL/GenBank/DDBJ whole genome shotgun (WGS) entry which is preliminary data.</text>
</comment>
<gene>
    <name evidence="5" type="ORF">NC661_11465</name>
</gene>
<dbReference type="GO" id="GO:0005737">
    <property type="term" value="C:cytoplasm"/>
    <property type="evidence" value="ECO:0007669"/>
    <property type="project" value="TreeGrafter"/>
</dbReference>
<name>A0A9X3WLE7_9BACI</name>
<evidence type="ECO:0000313" key="6">
    <source>
        <dbReference type="Proteomes" id="UP001145072"/>
    </source>
</evidence>
<evidence type="ECO:0000256" key="1">
    <source>
        <dbReference type="ARBA" id="ARBA00006964"/>
    </source>
</evidence>
<reference evidence="5" key="1">
    <citation type="submission" date="2022-06" db="EMBL/GenBank/DDBJ databases">
        <title>Aquibacillus sp. a new bacterium isolated from soil saline samples.</title>
        <authorList>
            <person name="Galisteo C."/>
            <person name="De La Haba R."/>
            <person name="Sanchez-Porro C."/>
            <person name="Ventosa A."/>
        </authorList>
    </citation>
    <scope>NUCLEOTIDE SEQUENCE</scope>
    <source>
        <strain evidence="5">JCM 12387</strain>
    </source>
</reference>
<evidence type="ECO:0000256" key="4">
    <source>
        <dbReference type="PIRSR" id="PIRSR602678-1"/>
    </source>
</evidence>
<keyword evidence="6" id="KW-1185">Reference proteome</keyword>
<organism evidence="5 6">
    <name type="scientific">Aquibacillus koreensis</name>
    <dbReference type="NCBI Taxonomy" id="279446"/>
    <lineage>
        <taxon>Bacteria</taxon>
        <taxon>Bacillati</taxon>
        <taxon>Bacillota</taxon>
        <taxon>Bacilli</taxon>
        <taxon>Bacillales</taxon>
        <taxon>Bacillaceae</taxon>
        <taxon>Aquibacillus</taxon>
    </lineage>
</organism>
<evidence type="ECO:0000256" key="3">
    <source>
        <dbReference type="ARBA" id="ARBA00022723"/>
    </source>
</evidence>
<comment type="similarity">
    <text evidence="1">Belongs to the GTP cyclohydrolase I type 2/NIF3 family.</text>
</comment>
<dbReference type="AlphaFoldDB" id="A0A9X3WLE7"/>
<dbReference type="PANTHER" id="PTHR13799:SF14">
    <property type="entry name" value="GTP CYCLOHYDROLASE 1 TYPE 2 HOMOLOG"/>
    <property type="match status" value="1"/>
</dbReference>
<dbReference type="Proteomes" id="UP001145072">
    <property type="component" value="Unassembled WGS sequence"/>
</dbReference>
<dbReference type="InterPro" id="IPR036069">
    <property type="entry name" value="DUF34/NIF3_sf"/>
</dbReference>
<evidence type="ECO:0000256" key="2">
    <source>
        <dbReference type="ARBA" id="ARBA00022112"/>
    </source>
</evidence>
<dbReference type="SUPFAM" id="SSF102705">
    <property type="entry name" value="NIF3 (NGG1p interacting factor 3)-like"/>
    <property type="match status" value="1"/>
</dbReference>